<name>A0A401IVM5_9LACO</name>
<keyword evidence="1" id="KW-0805">Transcription regulation</keyword>
<dbReference type="PROSITE" id="PS50937">
    <property type="entry name" value="HTH_MERR_2"/>
    <property type="match status" value="1"/>
</dbReference>
<evidence type="ECO:0000256" key="2">
    <source>
        <dbReference type="ARBA" id="ARBA00023125"/>
    </source>
</evidence>
<protein>
    <submittedName>
        <fullName evidence="6">MerR family transcriptional regulator</fullName>
    </submittedName>
</protein>
<comment type="caution">
    <text evidence="6">The sequence shown here is derived from an EMBL/GenBank/DDBJ whole genome shotgun (WGS) entry which is preliminary data.</text>
</comment>
<dbReference type="PANTHER" id="PTHR30204:SF90">
    <property type="entry name" value="HTH-TYPE TRANSCRIPTIONAL ACTIVATOR MTA"/>
    <property type="match status" value="1"/>
</dbReference>
<dbReference type="GO" id="GO:0003677">
    <property type="term" value="F:DNA binding"/>
    <property type="evidence" value="ECO:0007669"/>
    <property type="project" value="UniProtKB-KW"/>
</dbReference>
<dbReference type="EMBL" id="BFFP01000042">
    <property type="protein sequence ID" value="GBG95590.1"/>
    <property type="molecule type" value="Genomic_DNA"/>
</dbReference>
<dbReference type="SUPFAM" id="SSF89082">
    <property type="entry name" value="Antibiotic binding domain of TipA-like multidrug resistance regulators"/>
    <property type="match status" value="1"/>
</dbReference>
<dbReference type="InterPro" id="IPR036244">
    <property type="entry name" value="TipA-like_antibiotic-bd"/>
</dbReference>
<dbReference type="InterPro" id="IPR000551">
    <property type="entry name" value="MerR-type_HTH_dom"/>
</dbReference>
<evidence type="ECO:0000313" key="7">
    <source>
        <dbReference type="Proteomes" id="UP000286848"/>
    </source>
</evidence>
<dbReference type="CDD" id="cd01106">
    <property type="entry name" value="HTH_TipAL-Mta"/>
    <property type="match status" value="1"/>
</dbReference>
<keyword evidence="2" id="KW-0238">DNA-binding</keyword>
<dbReference type="Proteomes" id="UP000286848">
    <property type="component" value="Unassembled WGS sequence"/>
</dbReference>
<proteinExistence type="predicted"/>
<accession>A0A401IVM5</accession>
<evidence type="ECO:0000256" key="1">
    <source>
        <dbReference type="ARBA" id="ARBA00023015"/>
    </source>
</evidence>
<dbReference type="Gene3D" id="1.10.1660.10">
    <property type="match status" value="1"/>
</dbReference>
<dbReference type="RefSeq" id="WP_124978014.1">
    <property type="nucleotide sequence ID" value="NZ_BFFP01000042.1"/>
</dbReference>
<dbReference type="PANTHER" id="PTHR30204">
    <property type="entry name" value="REDOX-CYCLING DRUG-SENSING TRANSCRIPTIONAL ACTIVATOR SOXR"/>
    <property type="match status" value="1"/>
</dbReference>
<dbReference type="InterPro" id="IPR009061">
    <property type="entry name" value="DNA-bd_dom_put_sf"/>
</dbReference>
<evidence type="ECO:0000256" key="3">
    <source>
        <dbReference type="ARBA" id="ARBA00023159"/>
    </source>
</evidence>
<dbReference type="OrthoDB" id="9814833at2"/>
<dbReference type="AlphaFoldDB" id="A0A401IVM5"/>
<dbReference type="InterPro" id="IPR012925">
    <property type="entry name" value="TipAS_dom"/>
</dbReference>
<dbReference type="SMART" id="SM00422">
    <property type="entry name" value="HTH_MERR"/>
    <property type="match status" value="1"/>
</dbReference>
<dbReference type="InterPro" id="IPR047057">
    <property type="entry name" value="MerR_fam"/>
</dbReference>
<organism evidence="6 7">
    <name type="scientific">Ligilactobacillus salitolerans</name>
    <dbReference type="NCBI Taxonomy" id="1808352"/>
    <lineage>
        <taxon>Bacteria</taxon>
        <taxon>Bacillati</taxon>
        <taxon>Bacillota</taxon>
        <taxon>Bacilli</taxon>
        <taxon>Lactobacillales</taxon>
        <taxon>Lactobacillaceae</taxon>
        <taxon>Ligilactobacillus</taxon>
    </lineage>
</organism>
<gene>
    <name evidence="6" type="primary">merR</name>
    <name evidence="6" type="ORF">LFYK43_20490</name>
</gene>
<dbReference type="SUPFAM" id="SSF46955">
    <property type="entry name" value="Putative DNA-binding domain"/>
    <property type="match status" value="1"/>
</dbReference>
<feature type="domain" description="HTH merR-type" evidence="5">
    <location>
        <begin position="1"/>
        <end position="71"/>
    </location>
</feature>
<evidence type="ECO:0000259" key="5">
    <source>
        <dbReference type="PROSITE" id="PS50937"/>
    </source>
</evidence>
<evidence type="ECO:0000313" key="6">
    <source>
        <dbReference type="EMBL" id="GBG95590.1"/>
    </source>
</evidence>
<sequence length="254" mass="29512">MPYSITELAKLAGISSRTLRFYDQIELLKSERDFKNNYRYYGQEEVDRLQKIMFFKLFDLPLDRIKEILDAPEETQYQALMKQREQISNEQRRLEVLLTSLDQTLATMKGAAAMSDAEKFAAFKAETIEKNELQYGKEIRKKYGEETIDSSNKKIKGLSEADVANIKDLEEQLLVILKQLTGTTNLKDEQAKHLFELHKEWLLSVWPKGLYSSSAHKGLADLYVNDPRFTQYYEEKTGKKGAAETLKNIIYYHA</sequence>
<dbReference type="Pfam" id="PF07739">
    <property type="entry name" value="TipAS"/>
    <property type="match status" value="1"/>
</dbReference>
<evidence type="ECO:0000256" key="4">
    <source>
        <dbReference type="ARBA" id="ARBA00023163"/>
    </source>
</evidence>
<dbReference type="Pfam" id="PF13411">
    <property type="entry name" value="MerR_1"/>
    <property type="match status" value="1"/>
</dbReference>
<dbReference type="Gene3D" id="1.10.490.50">
    <property type="entry name" value="Antibiotic binding domain of TipA-like multidrug resistance regulators"/>
    <property type="match status" value="1"/>
</dbReference>
<keyword evidence="7" id="KW-1185">Reference proteome</keyword>
<reference evidence="6 7" key="1">
    <citation type="journal article" date="2019" name="Int. J. Syst. Evol. Microbiol.">
        <title>Lactobacillus salitolerans sp. nov., a novel lactic acid bacterium isolated from spent mushroom substrates.</title>
        <authorList>
            <person name="Tohno M."/>
            <person name="Tanizawa Y."/>
            <person name="Kojima Y."/>
            <person name="Sakamoto M."/>
            <person name="Nakamura Y."/>
            <person name="Ohkuma M."/>
            <person name="Kobayashi H."/>
        </authorList>
    </citation>
    <scope>NUCLEOTIDE SEQUENCE [LARGE SCALE GENOMIC DNA]</scope>
    <source>
        <strain evidence="6 7">YK43</strain>
    </source>
</reference>
<dbReference type="GO" id="GO:0003700">
    <property type="term" value="F:DNA-binding transcription factor activity"/>
    <property type="evidence" value="ECO:0007669"/>
    <property type="project" value="InterPro"/>
</dbReference>
<keyword evidence="4" id="KW-0804">Transcription</keyword>
<keyword evidence="3" id="KW-0010">Activator</keyword>